<evidence type="ECO:0000313" key="2">
    <source>
        <dbReference type="EMBL" id="KAK9166448.1"/>
    </source>
</evidence>
<accession>A0AAP0Q458</accession>
<reference evidence="2 3" key="1">
    <citation type="submission" date="2024-01" db="EMBL/GenBank/DDBJ databases">
        <title>Genome assemblies of Stephania.</title>
        <authorList>
            <person name="Yang L."/>
        </authorList>
    </citation>
    <scope>NUCLEOTIDE SEQUENCE [LARGE SCALE GENOMIC DNA]</scope>
    <source>
        <strain evidence="2">JXDWG</strain>
        <tissue evidence="2">Leaf</tissue>
    </source>
</reference>
<dbReference type="Proteomes" id="UP001419268">
    <property type="component" value="Unassembled WGS sequence"/>
</dbReference>
<evidence type="ECO:0000256" key="1">
    <source>
        <dbReference type="SAM" id="MobiDB-lite"/>
    </source>
</evidence>
<feature type="region of interest" description="Disordered" evidence="1">
    <location>
        <begin position="1"/>
        <end position="25"/>
    </location>
</feature>
<proteinExistence type="predicted"/>
<evidence type="ECO:0000313" key="3">
    <source>
        <dbReference type="Proteomes" id="UP001419268"/>
    </source>
</evidence>
<organism evidence="2 3">
    <name type="scientific">Stephania cephalantha</name>
    <dbReference type="NCBI Taxonomy" id="152367"/>
    <lineage>
        <taxon>Eukaryota</taxon>
        <taxon>Viridiplantae</taxon>
        <taxon>Streptophyta</taxon>
        <taxon>Embryophyta</taxon>
        <taxon>Tracheophyta</taxon>
        <taxon>Spermatophyta</taxon>
        <taxon>Magnoliopsida</taxon>
        <taxon>Ranunculales</taxon>
        <taxon>Menispermaceae</taxon>
        <taxon>Menispermoideae</taxon>
        <taxon>Cissampelideae</taxon>
        <taxon>Stephania</taxon>
    </lineage>
</organism>
<dbReference type="EMBL" id="JBBNAG010000001">
    <property type="protein sequence ID" value="KAK9166448.1"/>
    <property type="molecule type" value="Genomic_DNA"/>
</dbReference>
<gene>
    <name evidence="2" type="ORF">Scep_001639</name>
</gene>
<name>A0AAP0Q458_9MAGN</name>
<dbReference type="AlphaFoldDB" id="A0AAP0Q458"/>
<keyword evidence="3" id="KW-1185">Reference proteome</keyword>
<sequence>MDRELKTTNSRARKSASEARGKGSNTGVAVAVVAHCIFTTNITLPTTCD</sequence>
<comment type="caution">
    <text evidence="2">The sequence shown here is derived from an EMBL/GenBank/DDBJ whole genome shotgun (WGS) entry which is preliminary data.</text>
</comment>
<protein>
    <submittedName>
        <fullName evidence="2">Uncharacterized protein</fullName>
    </submittedName>
</protein>